<dbReference type="InterPro" id="IPR011051">
    <property type="entry name" value="RmlC_Cupin_sf"/>
</dbReference>
<evidence type="ECO:0000313" key="3">
    <source>
        <dbReference type="EMBL" id="KAB1080677.1"/>
    </source>
</evidence>
<dbReference type="OrthoDB" id="7506908at2"/>
<evidence type="ECO:0000256" key="2">
    <source>
        <dbReference type="SAM" id="SignalP"/>
    </source>
</evidence>
<dbReference type="CDD" id="cd06989">
    <property type="entry name" value="cupin_DRT102"/>
    <property type="match status" value="1"/>
</dbReference>
<dbReference type="SUPFAM" id="SSF51182">
    <property type="entry name" value="RmlC-like cupins"/>
    <property type="match status" value="1"/>
</dbReference>
<feature type="signal peptide" evidence="2">
    <location>
        <begin position="1"/>
        <end position="23"/>
    </location>
</feature>
<dbReference type="Proteomes" id="UP000474159">
    <property type="component" value="Unassembled WGS sequence"/>
</dbReference>
<dbReference type="Gene3D" id="2.60.120.10">
    <property type="entry name" value="Jelly Rolls"/>
    <property type="match status" value="1"/>
</dbReference>
<comment type="caution">
    <text evidence="3">The sequence shown here is derived from an EMBL/GenBank/DDBJ whole genome shotgun (WGS) entry which is preliminary data.</text>
</comment>
<evidence type="ECO:0000256" key="1">
    <source>
        <dbReference type="SAM" id="MobiDB-lite"/>
    </source>
</evidence>
<dbReference type="InterPro" id="IPR014710">
    <property type="entry name" value="RmlC-like_jellyroll"/>
</dbReference>
<feature type="chain" id="PRO_5026845431" evidence="2">
    <location>
        <begin position="24"/>
        <end position="168"/>
    </location>
</feature>
<protein>
    <submittedName>
        <fullName evidence="3">Cupin</fullName>
    </submittedName>
</protein>
<feature type="region of interest" description="Disordered" evidence="1">
    <location>
        <begin position="148"/>
        <end position="168"/>
    </location>
</feature>
<dbReference type="RefSeq" id="WP_150998072.1">
    <property type="nucleotide sequence ID" value="NZ_BPQY01000753.1"/>
</dbReference>
<evidence type="ECO:0000313" key="4">
    <source>
        <dbReference type="Proteomes" id="UP000474159"/>
    </source>
</evidence>
<dbReference type="AlphaFoldDB" id="A0A6L3T3V7"/>
<dbReference type="PROSITE" id="PS51257">
    <property type="entry name" value="PROKAR_LIPOPROTEIN"/>
    <property type="match status" value="1"/>
</dbReference>
<proteinExistence type="predicted"/>
<accession>A0A6L3T3V7</accession>
<name>A0A6L3T3V7_9HYPH</name>
<dbReference type="EMBL" id="VZZK01000004">
    <property type="protein sequence ID" value="KAB1080677.1"/>
    <property type="molecule type" value="Genomic_DNA"/>
</dbReference>
<keyword evidence="4" id="KW-1185">Reference proteome</keyword>
<reference evidence="3 4" key="1">
    <citation type="submission" date="2019-09" db="EMBL/GenBank/DDBJ databases">
        <title>YIM 48816 draft genome.</title>
        <authorList>
            <person name="Jiang L."/>
        </authorList>
    </citation>
    <scope>NUCLEOTIDE SEQUENCE [LARGE SCALE GENOMIC DNA]</scope>
    <source>
        <strain evidence="3 4">YIM 48816</strain>
    </source>
</reference>
<organism evidence="3 4">
    <name type="scientific">Methylobacterium soli</name>
    <dbReference type="NCBI Taxonomy" id="553447"/>
    <lineage>
        <taxon>Bacteria</taxon>
        <taxon>Pseudomonadati</taxon>
        <taxon>Pseudomonadota</taxon>
        <taxon>Alphaproteobacteria</taxon>
        <taxon>Hyphomicrobiales</taxon>
        <taxon>Methylobacteriaceae</taxon>
        <taxon>Methylobacterium</taxon>
    </lineage>
</organism>
<sequence>MRQSARTVAIGLLAAACTGPVLAQDAGHGAPGLVTMPDGASVAYQPGPPNLPRGTRIALVAGDPAKPGPFVLRVMFPADTVVAPHTHAQAETLTILSGSIYHQHGKTLDKTAGQLLRAGGFVFLPQDMPHALWTTNEPVELQVNGTGPFGLNYINPTDDPSREAGSSR</sequence>
<gene>
    <name evidence="3" type="ORF">F6X53_05755</name>
</gene>
<keyword evidence="2" id="KW-0732">Signal</keyword>